<sequence length="218" mass="21946">MKTLPMLAAAVLLSGAAQAATVYTQDFESGADAAWSGAGFVAGTAGLGSFGFGAQHLFNATQSASLLSLSSLAFHTTLTLSFDLALWDSVDGNPGSFPYGDMIVVMVDGNPVISQLFGNYGTPNGLSLGPGTVIVENNADRGNNAGFVDSARAVSLTLAHSGASAVISFAFPNSQGGGDEAIGIDNVAVAINAVPEPSTYALMGLGLLGVAGWARRRG</sequence>
<dbReference type="InParanoid" id="A0A4V3CSX6"/>
<dbReference type="Proteomes" id="UP000295361">
    <property type="component" value="Unassembled WGS sequence"/>
</dbReference>
<feature type="signal peptide" evidence="1">
    <location>
        <begin position="1"/>
        <end position="19"/>
    </location>
</feature>
<dbReference type="RefSeq" id="WP_133702974.1">
    <property type="nucleotide sequence ID" value="NZ_SNXS01000007.1"/>
</dbReference>
<evidence type="ECO:0000259" key="2">
    <source>
        <dbReference type="Pfam" id="PF07589"/>
    </source>
</evidence>
<protein>
    <submittedName>
        <fullName evidence="3">Putative secreted protein with PEP-CTERM sorting signal</fullName>
    </submittedName>
</protein>
<proteinExistence type="predicted"/>
<dbReference type="AlphaFoldDB" id="A0A4V3CSX6"/>
<dbReference type="Pfam" id="PF07589">
    <property type="entry name" value="PEP-CTERM"/>
    <property type="match status" value="1"/>
</dbReference>
<accession>A0A4V3CSX6</accession>
<organism evidence="3 4">
    <name type="scientific">Roseateles toxinivorans</name>
    <dbReference type="NCBI Taxonomy" id="270368"/>
    <lineage>
        <taxon>Bacteria</taxon>
        <taxon>Pseudomonadati</taxon>
        <taxon>Pseudomonadota</taxon>
        <taxon>Betaproteobacteria</taxon>
        <taxon>Burkholderiales</taxon>
        <taxon>Sphaerotilaceae</taxon>
        <taxon>Roseateles</taxon>
    </lineage>
</organism>
<evidence type="ECO:0000313" key="3">
    <source>
        <dbReference type="EMBL" id="TDP62507.1"/>
    </source>
</evidence>
<dbReference type="NCBIfam" id="TIGR02595">
    <property type="entry name" value="PEP_CTERM"/>
    <property type="match status" value="1"/>
</dbReference>
<feature type="chain" id="PRO_5020978380" evidence="1">
    <location>
        <begin position="20"/>
        <end position="218"/>
    </location>
</feature>
<dbReference type="InterPro" id="IPR013424">
    <property type="entry name" value="Ice-binding_C"/>
</dbReference>
<gene>
    <name evidence="3" type="ORF">DES47_10785</name>
</gene>
<keyword evidence="1" id="KW-0732">Signal</keyword>
<evidence type="ECO:0000313" key="4">
    <source>
        <dbReference type="Proteomes" id="UP000295361"/>
    </source>
</evidence>
<dbReference type="EMBL" id="SNXS01000007">
    <property type="protein sequence ID" value="TDP62507.1"/>
    <property type="molecule type" value="Genomic_DNA"/>
</dbReference>
<reference evidence="3 4" key="1">
    <citation type="submission" date="2019-03" db="EMBL/GenBank/DDBJ databases">
        <title>Genomic Encyclopedia of Type Strains, Phase IV (KMG-IV): sequencing the most valuable type-strain genomes for metagenomic binning, comparative biology and taxonomic classification.</title>
        <authorList>
            <person name="Goeker M."/>
        </authorList>
    </citation>
    <scope>NUCLEOTIDE SEQUENCE [LARGE SCALE GENOMIC DNA]</scope>
    <source>
        <strain evidence="3 4">DSM 16998</strain>
    </source>
</reference>
<dbReference type="OrthoDB" id="8775128at2"/>
<comment type="caution">
    <text evidence="3">The sequence shown here is derived from an EMBL/GenBank/DDBJ whole genome shotgun (WGS) entry which is preliminary data.</text>
</comment>
<keyword evidence="4" id="KW-1185">Reference proteome</keyword>
<feature type="domain" description="Ice-binding protein C-terminal" evidence="2">
    <location>
        <begin position="193"/>
        <end position="216"/>
    </location>
</feature>
<evidence type="ECO:0000256" key="1">
    <source>
        <dbReference type="SAM" id="SignalP"/>
    </source>
</evidence>
<name>A0A4V3CSX6_9BURK</name>